<keyword evidence="3" id="KW-1185">Reference proteome</keyword>
<organism evidence="2 3">
    <name type="scientific">Heterobasidion irregulare (strain TC 32-1)</name>
    <dbReference type="NCBI Taxonomy" id="747525"/>
    <lineage>
        <taxon>Eukaryota</taxon>
        <taxon>Fungi</taxon>
        <taxon>Dikarya</taxon>
        <taxon>Basidiomycota</taxon>
        <taxon>Agaricomycotina</taxon>
        <taxon>Agaricomycetes</taxon>
        <taxon>Russulales</taxon>
        <taxon>Bondarzewiaceae</taxon>
        <taxon>Heterobasidion</taxon>
        <taxon>Heterobasidion annosum species complex</taxon>
    </lineage>
</organism>
<dbReference type="GeneID" id="20674119"/>
<feature type="region of interest" description="Disordered" evidence="1">
    <location>
        <begin position="1"/>
        <end position="72"/>
    </location>
</feature>
<dbReference type="InParanoid" id="W4KB85"/>
<dbReference type="EMBL" id="KI925457">
    <property type="protein sequence ID" value="ETW83063.1"/>
    <property type="molecule type" value="Genomic_DNA"/>
</dbReference>
<name>W4KB85_HETIT</name>
<dbReference type="KEGG" id="hir:HETIRDRAFT_426484"/>
<dbReference type="AlphaFoldDB" id="W4KB85"/>
<evidence type="ECO:0000313" key="2">
    <source>
        <dbReference type="EMBL" id="ETW83063.1"/>
    </source>
</evidence>
<dbReference type="Proteomes" id="UP000030671">
    <property type="component" value="Unassembled WGS sequence"/>
</dbReference>
<gene>
    <name evidence="2" type="ORF">HETIRDRAFT_426484</name>
</gene>
<dbReference type="HOGENOM" id="CLU_1816049_0_0_1"/>
<evidence type="ECO:0000256" key="1">
    <source>
        <dbReference type="SAM" id="MobiDB-lite"/>
    </source>
</evidence>
<feature type="compositionally biased region" description="Polar residues" evidence="1">
    <location>
        <begin position="30"/>
        <end position="55"/>
    </location>
</feature>
<reference evidence="2 3" key="1">
    <citation type="journal article" date="2012" name="New Phytol.">
        <title>Insight into trade-off between wood decay and parasitism from the genome of a fungal forest pathogen.</title>
        <authorList>
            <person name="Olson A."/>
            <person name="Aerts A."/>
            <person name="Asiegbu F."/>
            <person name="Belbahri L."/>
            <person name="Bouzid O."/>
            <person name="Broberg A."/>
            <person name="Canback B."/>
            <person name="Coutinho P.M."/>
            <person name="Cullen D."/>
            <person name="Dalman K."/>
            <person name="Deflorio G."/>
            <person name="van Diepen L.T."/>
            <person name="Dunand C."/>
            <person name="Duplessis S."/>
            <person name="Durling M."/>
            <person name="Gonthier P."/>
            <person name="Grimwood J."/>
            <person name="Fossdal C.G."/>
            <person name="Hansson D."/>
            <person name="Henrissat B."/>
            <person name="Hietala A."/>
            <person name="Himmelstrand K."/>
            <person name="Hoffmeister D."/>
            <person name="Hogberg N."/>
            <person name="James T.Y."/>
            <person name="Karlsson M."/>
            <person name="Kohler A."/>
            <person name="Kues U."/>
            <person name="Lee Y.H."/>
            <person name="Lin Y.C."/>
            <person name="Lind M."/>
            <person name="Lindquist E."/>
            <person name="Lombard V."/>
            <person name="Lucas S."/>
            <person name="Lunden K."/>
            <person name="Morin E."/>
            <person name="Murat C."/>
            <person name="Park J."/>
            <person name="Raffaello T."/>
            <person name="Rouze P."/>
            <person name="Salamov A."/>
            <person name="Schmutz J."/>
            <person name="Solheim H."/>
            <person name="Stahlberg J."/>
            <person name="Velez H."/>
            <person name="de Vries R.P."/>
            <person name="Wiebenga A."/>
            <person name="Woodward S."/>
            <person name="Yakovlev I."/>
            <person name="Garbelotto M."/>
            <person name="Martin F."/>
            <person name="Grigoriev I.V."/>
            <person name="Stenlid J."/>
        </authorList>
    </citation>
    <scope>NUCLEOTIDE SEQUENCE [LARGE SCALE GENOMIC DNA]</scope>
    <source>
        <strain evidence="2 3">TC 32-1</strain>
    </source>
</reference>
<sequence>MNPHTSAPPLSNPYPPHSNSSPVYGGTHQPPYQNSAPQQSWGAQPQYGSLPSTYMNPPPPYHAQPAFATQPPVPQTMLRSSLTKFNQRVRVCLTTNVWAAGVILSALQFCQQIFGLGYLVEYIAPDTNMRTTGEFPPSSLSP</sequence>
<dbReference type="RefSeq" id="XP_009545347.1">
    <property type="nucleotide sequence ID" value="XM_009547052.1"/>
</dbReference>
<dbReference type="OrthoDB" id="10464807at2759"/>
<evidence type="ECO:0000313" key="3">
    <source>
        <dbReference type="Proteomes" id="UP000030671"/>
    </source>
</evidence>
<accession>W4KB85</accession>
<proteinExistence type="predicted"/>
<protein>
    <submittedName>
        <fullName evidence="2">Uncharacterized protein</fullName>
    </submittedName>
</protein>